<dbReference type="RefSeq" id="WP_369158325.1">
    <property type="nucleotide sequence ID" value="NZ_CP163429.1"/>
</dbReference>
<protein>
    <submittedName>
        <fullName evidence="2">Uncharacterized protein</fullName>
    </submittedName>
</protein>
<evidence type="ECO:0000256" key="1">
    <source>
        <dbReference type="SAM" id="MobiDB-lite"/>
    </source>
</evidence>
<name>A0AB39LT28_9ACTN</name>
<reference evidence="2" key="1">
    <citation type="submission" date="2024-07" db="EMBL/GenBank/DDBJ databases">
        <authorList>
            <person name="Yu S.T."/>
        </authorList>
    </citation>
    <scope>NUCLEOTIDE SEQUENCE</scope>
    <source>
        <strain evidence="2">R02</strain>
    </source>
</reference>
<dbReference type="AlphaFoldDB" id="A0AB39LT28"/>
<accession>A0AB39LT28</accession>
<proteinExistence type="predicted"/>
<sequence>MTSLHEGGGDEGSATEPEPPACARCGVRADGPPPTWTLSVENGVRLHYCERCSREKLRAIEGRLDSQWW</sequence>
<dbReference type="EMBL" id="CP163429">
    <property type="protein sequence ID" value="XDP96111.1"/>
    <property type="molecule type" value="Genomic_DNA"/>
</dbReference>
<gene>
    <name evidence="2" type="ORF">AB5J57_22465</name>
</gene>
<feature type="region of interest" description="Disordered" evidence="1">
    <location>
        <begin position="1"/>
        <end position="26"/>
    </location>
</feature>
<organism evidence="2">
    <name type="scientific">Streptomyces sp. R02</name>
    <dbReference type="NCBI Taxonomy" id="3238623"/>
    <lineage>
        <taxon>Bacteria</taxon>
        <taxon>Bacillati</taxon>
        <taxon>Actinomycetota</taxon>
        <taxon>Actinomycetes</taxon>
        <taxon>Kitasatosporales</taxon>
        <taxon>Streptomycetaceae</taxon>
        <taxon>Streptomyces</taxon>
    </lineage>
</organism>
<evidence type="ECO:0000313" key="2">
    <source>
        <dbReference type="EMBL" id="XDP96111.1"/>
    </source>
</evidence>